<protein>
    <recommendedName>
        <fullName evidence="10">D-serine dehydratase</fullName>
        <ecNumber evidence="9">4.3.1.18</ecNumber>
    </recommendedName>
    <alternativeName>
        <fullName evidence="11">D-serine deaminase</fullName>
    </alternativeName>
</protein>
<evidence type="ECO:0000256" key="6">
    <source>
        <dbReference type="ARBA" id="ARBA00022898"/>
    </source>
</evidence>
<evidence type="ECO:0000259" key="13">
    <source>
        <dbReference type="Pfam" id="PF14031"/>
    </source>
</evidence>
<dbReference type="GO" id="GO:0008721">
    <property type="term" value="F:D-serine ammonia-lyase activity"/>
    <property type="evidence" value="ECO:0007669"/>
    <property type="project" value="UniProtKB-EC"/>
</dbReference>
<keyword evidence="4" id="KW-0479">Metal-binding</keyword>
<dbReference type="EC" id="4.3.1.18" evidence="9"/>
<dbReference type="Pfam" id="PF01168">
    <property type="entry name" value="Ala_racemase_N"/>
    <property type="match status" value="1"/>
</dbReference>
<evidence type="ECO:0000256" key="11">
    <source>
        <dbReference type="ARBA" id="ARBA00075219"/>
    </source>
</evidence>
<dbReference type="FunFam" id="3.20.20.10:FF:000016">
    <property type="entry name" value="D-serine dehydratase"/>
    <property type="match status" value="1"/>
</dbReference>
<keyword evidence="7" id="KW-0456">Lyase</keyword>
<dbReference type="InterPro" id="IPR029066">
    <property type="entry name" value="PLP-binding_barrel"/>
</dbReference>
<comment type="catalytic activity">
    <reaction evidence="8">
        <text>D-serine = pyruvate + NH4(+)</text>
        <dbReference type="Rhea" id="RHEA:13977"/>
        <dbReference type="ChEBI" id="CHEBI:15361"/>
        <dbReference type="ChEBI" id="CHEBI:28938"/>
        <dbReference type="ChEBI" id="CHEBI:35247"/>
        <dbReference type="EC" id="4.3.1.18"/>
    </reaction>
    <physiologicalReaction direction="left-to-right" evidence="8">
        <dbReference type="Rhea" id="RHEA:13978"/>
    </physiologicalReaction>
</comment>
<keyword evidence="5" id="KW-0862">Zinc</keyword>
<evidence type="ECO:0000256" key="9">
    <source>
        <dbReference type="ARBA" id="ARBA00066349"/>
    </source>
</evidence>
<evidence type="ECO:0000256" key="8">
    <source>
        <dbReference type="ARBA" id="ARBA00051198"/>
    </source>
</evidence>
<dbReference type="AlphaFoldDB" id="A0A0M0J494"/>
<dbReference type="Gene3D" id="3.20.20.10">
    <property type="entry name" value="Alanine racemase"/>
    <property type="match status" value="1"/>
</dbReference>
<keyword evidence="6" id="KW-0663">Pyridoxal phosphate</keyword>
<evidence type="ECO:0000313" key="14">
    <source>
        <dbReference type="EMBL" id="KOO21157.1"/>
    </source>
</evidence>
<accession>A0A0M0J494</accession>
<dbReference type="PANTHER" id="PTHR28004">
    <property type="entry name" value="ZGC:162816-RELATED"/>
    <property type="match status" value="1"/>
</dbReference>
<evidence type="ECO:0000313" key="15">
    <source>
        <dbReference type="Proteomes" id="UP000037460"/>
    </source>
</evidence>
<dbReference type="Proteomes" id="UP000037460">
    <property type="component" value="Unassembled WGS sequence"/>
</dbReference>
<name>A0A0M0J494_9EUKA</name>
<comment type="cofactor">
    <cofactor evidence="1">
        <name>pyridoxal 5'-phosphate</name>
        <dbReference type="ChEBI" id="CHEBI:597326"/>
    </cofactor>
</comment>
<dbReference type="EMBL" id="JWZX01003385">
    <property type="protein sequence ID" value="KOO21157.1"/>
    <property type="molecule type" value="Genomic_DNA"/>
</dbReference>
<dbReference type="InterPro" id="IPR026956">
    <property type="entry name" value="D-ser_dehydrat-like_dom"/>
</dbReference>
<dbReference type="Gene3D" id="2.40.37.20">
    <property type="entry name" value="D-serine dehydratase-like domain"/>
    <property type="match status" value="2"/>
</dbReference>
<evidence type="ECO:0000256" key="1">
    <source>
        <dbReference type="ARBA" id="ARBA00001933"/>
    </source>
</evidence>
<evidence type="ECO:0000256" key="5">
    <source>
        <dbReference type="ARBA" id="ARBA00022833"/>
    </source>
</evidence>
<dbReference type="GO" id="GO:0036088">
    <property type="term" value="P:D-serine catabolic process"/>
    <property type="evidence" value="ECO:0007669"/>
    <property type="project" value="TreeGrafter"/>
</dbReference>
<evidence type="ECO:0000256" key="7">
    <source>
        <dbReference type="ARBA" id="ARBA00023239"/>
    </source>
</evidence>
<dbReference type="OrthoDB" id="20198at2759"/>
<evidence type="ECO:0000256" key="10">
    <source>
        <dbReference type="ARBA" id="ARBA00069616"/>
    </source>
</evidence>
<reference evidence="15" key="1">
    <citation type="journal article" date="2015" name="PLoS Genet.">
        <title>Genome Sequence and Transcriptome Analyses of Chrysochromulina tobin: Metabolic Tools for Enhanced Algal Fitness in the Prominent Order Prymnesiales (Haptophyceae).</title>
        <authorList>
            <person name="Hovde B.T."/>
            <person name="Deodato C.R."/>
            <person name="Hunsperger H.M."/>
            <person name="Ryken S.A."/>
            <person name="Yost W."/>
            <person name="Jha R.K."/>
            <person name="Patterson J."/>
            <person name="Monnat R.J. Jr."/>
            <person name="Barlow S.B."/>
            <person name="Starkenburg S.R."/>
            <person name="Cattolico R.A."/>
        </authorList>
    </citation>
    <scope>NUCLEOTIDE SEQUENCE</scope>
    <source>
        <strain evidence="15">CCMP291</strain>
    </source>
</reference>
<feature type="domain" description="Alanine racemase N-terminal" evidence="12">
    <location>
        <begin position="9"/>
        <end position="223"/>
    </location>
</feature>
<dbReference type="PANTHER" id="PTHR28004:SF2">
    <property type="entry name" value="D-SERINE DEHYDRATASE"/>
    <property type="match status" value="1"/>
</dbReference>
<keyword evidence="15" id="KW-1185">Reference proteome</keyword>
<sequence length="318" mass="34167">MRVRAEELGCSLRPHLKTCKTVEAGVIATGGTRRRVTVSTIAEAKFFADAGFDDILYAVPLTADKVDDVEKLHAGLAQFHVMIDHAEQAAALIARLSRPEVREQMLARPLSVFVGVDCGYHRDGCDPNDPSSVALVHMLAESGVTTLAGIYTHGGHSYDAANAAEIVRIAEQERDVTVGFATKLRSIGLNVPRAGVGSTPTCSLAPSHLDGIDEMHPGNFLYYDMTQVALGTCAGAATGYGGFPEHPELRISNLKQECGEVSTADGAPLEYARYPIGSLLAIAPHHSCAATHQHQHVYVVAEPTDRTIIDTWRICKGW</sequence>
<organism evidence="14 15">
    <name type="scientific">Chrysochromulina tobinii</name>
    <dbReference type="NCBI Taxonomy" id="1460289"/>
    <lineage>
        <taxon>Eukaryota</taxon>
        <taxon>Haptista</taxon>
        <taxon>Haptophyta</taxon>
        <taxon>Prymnesiophyceae</taxon>
        <taxon>Prymnesiales</taxon>
        <taxon>Chrysochromulinaceae</taxon>
        <taxon>Chrysochromulina</taxon>
    </lineage>
</organism>
<feature type="domain" description="D-serine dehydratase-like" evidence="13">
    <location>
        <begin position="242"/>
        <end position="300"/>
    </location>
</feature>
<dbReference type="InterPro" id="IPR042208">
    <property type="entry name" value="D-ser_dehydrat-like_sf"/>
</dbReference>
<evidence type="ECO:0000256" key="4">
    <source>
        <dbReference type="ARBA" id="ARBA00022723"/>
    </source>
</evidence>
<evidence type="ECO:0000259" key="12">
    <source>
        <dbReference type="Pfam" id="PF01168"/>
    </source>
</evidence>
<gene>
    <name evidence="14" type="ORF">Ctob_000094</name>
</gene>
<dbReference type="SUPFAM" id="SSF51419">
    <property type="entry name" value="PLP-binding barrel"/>
    <property type="match status" value="1"/>
</dbReference>
<comment type="cofactor">
    <cofactor evidence="2">
        <name>Zn(2+)</name>
        <dbReference type="ChEBI" id="CHEBI:29105"/>
    </cofactor>
</comment>
<dbReference type="GO" id="GO:0046872">
    <property type="term" value="F:metal ion binding"/>
    <property type="evidence" value="ECO:0007669"/>
    <property type="project" value="UniProtKB-KW"/>
</dbReference>
<dbReference type="InterPro" id="IPR051466">
    <property type="entry name" value="D-amino_acid_metab_enzyme"/>
</dbReference>
<evidence type="ECO:0000256" key="2">
    <source>
        <dbReference type="ARBA" id="ARBA00001947"/>
    </source>
</evidence>
<evidence type="ECO:0000256" key="3">
    <source>
        <dbReference type="ARBA" id="ARBA00005323"/>
    </source>
</evidence>
<dbReference type="Pfam" id="PF14031">
    <property type="entry name" value="D-ser_dehydrat"/>
    <property type="match status" value="1"/>
</dbReference>
<proteinExistence type="inferred from homology"/>
<comment type="similarity">
    <text evidence="3">Belongs to the DSD1 family.</text>
</comment>
<dbReference type="InterPro" id="IPR001608">
    <property type="entry name" value="Ala_racemase_N"/>
</dbReference>
<comment type="caution">
    <text evidence="14">The sequence shown here is derived from an EMBL/GenBank/DDBJ whole genome shotgun (WGS) entry which is preliminary data.</text>
</comment>